<feature type="repeat" description="ANK" evidence="3">
    <location>
        <begin position="119"/>
        <end position="151"/>
    </location>
</feature>
<name>A0ABR4J2J6_9EURO</name>
<dbReference type="PROSITE" id="PS50088">
    <property type="entry name" value="ANK_REPEAT"/>
    <property type="match status" value="2"/>
</dbReference>
<sequence>METAFEQGADLESKRDSGKTPLMVAITWSRPRSVEVLLTHKPGPDLHASSLGDSPLTLAVRYGGSQLLHMLLDAGITPRHRDAIEANKLILHEIVRLNHVDILRRLLLYNLPINAKDAAGNTPLNCITTSTNPEIIRLLIQRGAYIDYKDNVGLTPLAWRVTLDDWEKAKLFLQLGACPDAQLSYMSGTPLHLACNIGSLEMIEALFLEDFRMSGDAGIMGTIFQAACQRVDESRGSAHVVLEYLLEGPKFDPTMSSRHRGSNLSTACFFTDLQIVKRLVELKVSINKEDILGRRPVHFVLYKGLELVEYLSTKGADFSATDLMKRNVLHFGVASGRLELVTYILDRNPDFVHREDCDGWTPFFWAVRECLLWGTESNQRGAITEALIVRGASIPTQAQGIDRQWTPYELARYYTLSGDIIKALAPTREAAQKSDYAAA</sequence>
<organism evidence="4 5">
    <name type="scientific">Aspergillus pseudoustus</name>
    <dbReference type="NCBI Taxonomy" id="1810923"/>
    <lineage>
        <taxon>Eukaryota</taxon>
        <taxon>Fungi</taxon>
        <taxon>Dikarya</taxon>
        <taxon>Ascomycota</taxon>
        <taxon>Pezizomycotina</taxon>
        <taxon>Eurotiomycetes</taxon>
        <taxon>Eurotiomycetidae</taxon>
        <taxon>Eurotiales</taxon>
        <taxon>Aspergillaceae</taxon>
        <taxon>Aspergillus</taxon>
        <taxon>Aspergillus subgen. Nidulantes</taxon>
    </lineage>
</organism>
<dbReference type="PANTHER" id="PTHR24198:SF165">
    <property type="entry name" value="ANKYRIN REPEAT-CONTAINING PROTEIN-RELATED"/>
    <property type="match status" value="1"/>
</dbReference>
<feature type="repeat" description="ANK" evidence="3">
    <location>
        <begin position="51"/>
        <end position="83"/>
    </location>
</feature>
<dbReference type="Proteomes" id="UP001610446">
    <property type="component" value="Unassembled WGS sequence"/>
</dbReference>
<dbReference type="InterPro" id="IPR002110">
    <property type="entry name" value="Ankyrin_rpt"/>
</dbReference>
<evidence type="ECO:0000313" key="4">
    <source>
        <dbReference type="EMBL" id="KAL2834047.1"/>
    </source>
</evidence>
<reference evidence="4 5" key="1">
    <citation type="submission" date="2024-07" db="EMBL/GenBank/DDBJ databases">
        <title>Section-level genome sequencing and comparative genomics of Aspergillus sections Usti and Cavernicolus.</title>
        <authorList>
            <consortium name="Lawrence Berkeley National Laboratory"/>
            <person name="Nybo J.L."/>
            <person name="Vesth T.C."/>
            <person name="Theobald S."/>
            <person name="Frisvad J.C."/>
            <person name="Larsen T.O."/>
            <person name="Kjaerboelling I."/>
            <person name="Rothschild-Mancinelli K."/>
            <person name="Lyhne E.K."/>
            <person name="Kogle M.E."/>
            <person name="Barry K."/>
            <person name="Clum A."/>
            <person name="Na H."/>
            <person name="Ledsgaard L."/>
            <person name="Lin J."/>
            <person name="Lipzen A."/>
            <person name="Kuo A."/>
            <person name="Riley R."/>
            <person name="Mondo S."/>
            <person name="Labutti K."/>
            <person name="Haridas S."/>
            <person name="Pangalinan J."/>
            <person name="Salamov A.A."/>
            <person name="Simmons B.A."/>
            <person name="Magnuson J.K."/>
            <person name="Chen J."/>
            <person name="Drula E."/>
            <person name="Henrissat B."/>
            <person name="Wiebenga A."/>
            <person name="Lubbers R.J."/>
            <person name="Gomes A.C."/>
            <person name="Makela M.R."/>
            <person name="Stajich J."/>
            <person name="Grigoriev I.V."/>
            <person name="Mortensen U.H."/>
            <person name="De Vries R.P."/>
            <person name="Baker S.E."/>
            <person name="Andersen M.R."/>
        </authorList>
    </citation>
    <scope>NUCLEOTIDE SEQUENCE [LARGE SCALE GENOMIC DNA]</scope>
    <source>
        <strain evidence="4 5">CBS 123904</strain>
    </source>
</reference>
<evidence type="ECO:0000256" key="2">
    <source>
        <dbReference type="ARBA" id="ARBA00023043"/>
    </source>
</evidence>
<keyword evidence="1" id="KW-0677">Repeat</keyword>
<evidence type="ECO:0000256" key="3">
    <source>
        <dbReference type="PROSITE-ProRule" id="PRU00023"/>
    </source>
</evidence>
<evidence type="ECO:0000256" key="1">
    <source>
        <dbReference type="ARBA" id="ARBA00022737"/>
    </source>
</evidence>
<dbReference type="SUPFAM" id="SSF48403">
    <property type="entry name" value="Ankyrin repeat"/>
    <property type="match status" value="2"/>
</dbReference>
<dbReference type="PANTHER" id="PTHR24198">
    <property type="entry name" value="ANKYRIN REPEAT AND PROTEIN KINASE DOMAIN-CONTAINING PROTEIN"/>
    <property type="match status" value="1"/>
</dbReference>
<dbReference type="SMART" id="SM00248">
    <property type="entry name" value="ANK"/>
    <property type="match status" value="10"/>
</dbReference>
<keyword evidence="5" id="KW-1185">Reference proteome</keyword>
<protein>
    <submittedName>
        <fullName evidence="4">Ankyrin repeat-containing domain protein</fullName>
    </submittedName>
</protein>
<dbReference type="EMBL" id="JBFXLU010000230">
    <property type="protein sequence ID" value="KAL2834047.1"/>
    <property type="molecule type" value="Genomic_DNA"/>
</dbReference>
<gene>
    <name evidence="4" type="ORF">BJY01DRAFT_224699</name>
</gene>
<comment type="caution">
    <text evidence="4">The sequence shown here is derived from an EMBL/GenBank/DDBJ whole genome shotgun (WGS) entry which is preliminary data.</text>
</comment>
<accession>A0ABR4J2J6</accession>
<keyword evidence="2 3" id="KW-0040">ANK repeat</keyword>
<dbReference type="Pfam" id="PF00023">
    <property type="entry name" value="Ank"/>
    <property type="match status" value="1"/>
</dbReference>
<proteinExistence type="predicted"/>
<dbReference type="PROSITE" id="PS50297">
    <property type="entry name" value="ANK_REP_REGION"/>
    <property type="match status" value="1"/>
</dbReference>
<dbReference type="Pfam" id="PF12796">
    <property type="entry name" value="Ank_2"/>
    <property type="match status" value="3"/>
</dbReference>
<dbReference type="Gene3D" id="1.25.40.20">
    <property type="entry name" value="Ankyrin repeat-containing domain"/>
    <property type="match status" value="2"/>
</dbReference>
<evidence type="ECO:0000313" key="5">
    <source>
        <dbReference type="Proteomes" id="UP001610446"/>
    </source>
</evidence>
<dbReference type="InterPro" id="IPR036770">
    <property type="entry name" value="Ankyrin_rpt-contain_sf"/>
</dbReference>